<protein>
    <recommendedName>
        <fullName evidence="6">TVP38/TMEM64 family membrane protein</fullName>
    </recommendedName>
</protein>
<comment type="similarity">
    <text evidence="6">Belongs to the TVP38/TMEM64 family.</text>
</comment>
<evidence type="ECO:0000313" key="8">
    <source>
        <dbReference type="EMBL" id="EGF93417.1"/>
    </source>
</evidence>
<dbReference type="RefSeq" id="WP_006272614.1">
    <property type="nucleotide sequence ID" value="NZ_GL883077.1"/>
</dbReference>
<dbReference type="InterPro" id="IPR032816">
    <property type="entry name" value="VTT_dom"/>
</dbReference>
<feature type="transmembrane region" description="Helical" evidence="6">
    <location>
        <begin position="46"/>
        <end position="77"/>
    </location>
</feature>
<accession>F4QL42</accession>
<dbReference type="AlphaFoldDB" id="F4QL42"/>
<dbReference type="Proteomes" id="UP000006512">
    <property type="component" value="Unassembled WGS sequence"/>
</dbReference>
<evidence type="ECO:0000313" key="9">
    <source>
        <dbReference type="Proteomes" id="UP000006512"/>
    </source>
</evidence>
<keyword evidence="3 6" id="KW-0812">Transmembrane</keyword>
<comment type="subcellular location">
    <subcellularLocation>
        <location evidence="1 6">Cell membrane</location>
        <topology evidence="1 6">Multi-pass membrane protein</topology>
    </subcellularLocation>
</comment>
<evidence type="ECO:0000256" key="2">
    <source>
        <dbReference type="ARBA" id="ARBA00022475"/>
    </source>
</evidence>
<dbReference type="InterPro" id="IPR015414">
    <property type="entry name" value="TMEM64"/>
</dbReference>
<dbReference type="GO" id="GO:0005886">
    <property type="term" value="C:plasma membrane"/>
    <property type="evidence" value="ECO:0007669"/>
    <property type="project" value="UniProtKB-SubCell"/>
</dbReference>
<evidence type="ECO:0000256" key="4">
    <source>
        <dbReference type="ARBA" id="ARBA00022989"/>
    </source>
</evidence>
<feature type="transmembrane region" description="Helical" evidence="6">
    <location>
        <begin position="156"/>
        <end position="178"/>
    </location>
</feature>
<dbReference type="STRING" id="715226.ABI_18570"/>
<evidence type="ECO:0000256" key="6">
    <source>
        <dbReference type="RuleBase" id="RU366058"/>
    </source>
</evidence>
<organism evidence="8 9">
    <name type="scientific">Asticcacaulis biprosthecium C19</name>
    <dbReference type="NCBI Taxonomy" id="715226"/>
    <lineage>
        <taxon>Bacteria</taxon>
        <taxon>Pseudomonadati</taxon>
        <taxon>Pseudomonadota</taxon>
        <taxon>Alphaproteobacteria</taxon>
        <taxon>Caulobacterales</taxon>
        <taxon>Caulobacteraceae</taxon>
        <taxon>Asticcacaulis</taxon>
    </lineage>
</organism>
<keyword evidence="5 6" id="KW-0472">Membrane</keyword>
<dbReference type="eggNOG" id="COG0398">
    <property type="taxonomic scope" value="Bacteria"/>
</dbReference>
<proteinExistence type="inferred from homology"/>
<dbReference type="PANTHER" id="PTHR12677:SF59">
    <property type="entry name" value="GOLGI APPARATUS MEMBRANE PROTEIN TVP38-RELATED"/>
    <property type="match status" value="1"/>
</dbReference>
<comment type="caution">
    <text evidence="6">Lacks conserved residue(s) required for the propagation of feature annotation.</text>
</comment>
<feature type="transmembrane region" description="Helical" evidence="6">
    <location>
        <begin position="6"/>
        <end position="26"/>
    </location>
</feature>
<name>F4QL42_9CAUL</name>
<evidence type="ECO:0000256" key="3">
    <source>
        <dbReference type="ARBA" id="ARBA00022692"/>
    </source>
</evidence>
<keyword evidence="4 6" id="KW-1133">Transmembrane helix</keyword>
<evidence type="ECO:0000259" key="7">
    <source>
        <dbReference type="Pfam" id="PF09335"/>
    </source>
</evidence>
<gene>
    <name evidence="8" type="ORF">ABI_18570</name>
</gene>
<feature type="transmembrane region" description="Helical" evidence="6">
    <location>
        <begin position="190"/>
        <end position="210"/>
    </location>
</feature>
<dbReference type="PANTHER" id="PTHR12677">
    <property type="entry name" value="GOLGI APPARATUS MEMBRANE PROTEIN TVP38-RELATED"/>
    <property type="match status" value="1"/>
</dbReference>
<dbReference type="Pfam" id="PF09335">
    <property type="entry name" value="VTT_dom"/>
    <property type="match status" value="1"/>
</dbReference>
<reference evidence="9" key="1">
    <citation type="submission" date="2011-03" db="EMBL/GenBank/DDBJ databases">
        <title>Draft genome sequence of Brevundimonas diminuta.</title>
        <authorList>
            <person name="Brown P.J.B."/>
            <person name="Buechlein A."/>
            <person name="Hemmerich C."/>
            <person name="Brun Y.V."/>
        </authorList>
    </citation>
    <scope>NUCLEOTIDE SEQUENCE [LARGE SCALE GENOMIC DNA]</scope>
    <source>
        <strain evidence="9">C19</strain>
    </source>
</reference>
<keyword evidence="2 6" id="KW-1003">Cell membrane</keyword>
<feature type="domain" description="VTT" evidence="7">
    <location>
        <begin position="64"/>
        <end position="178"/>
    </location>
</feature>
<dbReference type="HOGENOM" id="CLU_038944_4_3_5"/>
<keyword evidence="9" id="KW-1185">Reference proteome</keyword>
<dbReference type="EMBL" id="GL883077">
    <property type="protein sequence ID" value="EGF93417.1"/>
    <property type="molecule type" value="Genomic_DNA"/>
</dbReference>
<sequence length="221" mass="23466">MVRAIWVSLLLLALVAGVIVIGRSPWGQEMMAGLEHWMAQYARSPLAILIVTVVFCLSGLVGAPQFVLIAASVVAFGPVWGGFYSWFATQIAAAMQFYIGRFAGSGLLQKLGGDRLNKLSTYVGKNAFSASFIVRNIPTAPPIVVNMAFGASHASFWGFIAGCALGSLPKIVLVALMGGSLTAFTGQGHWKLALSMAALAAVWLALMLLARTMYLRAKNKG</sequence>
<evidence type="ECO:0000256" key="1">
    <source>
        <dbReference type="ARBA" id="ARBA00004651"/>
    </source>
</evidence>
<evidence type="ECO:0000256" key="5">
    <source>
        <dbReference type="ARBA" id="ARBA00023136"/>
    </source>
</evidence>